<dbReference type="GO" id="GO:0005694">
    <property type="term" value="C:chromosome"/>
    <property type="evidence" value="ECO:0007669"/>
    <property type="project" value="UniProtKB-SubCell"/>
</dbReference>
<evidence type="ECO:0000313" key="21">
    <source>
        <dbReference type="Proteomes" id="UP000779574"/>
    </source>
</evidence>
<sequence length="926" mass="103976">MAESEIPGRGVPPPNDGLSAVRVVFPTSEEEFKNDVRVSFDKLSNKWVLEEDNGDEYEWNPQYQKWVPSVDEALMQQQASIYAMKDVDETAPAIDNKKRKADIKAAKQDKKPKLDRPNSAVYVTGIPLDASIDEIHDVFKKYGIIEEDIHTNLPKIRMYADEEGNFKGEAKVIYFKPQSVSLAITMLDGTDFRKPGDGDLHVELVDDSYSNRNKDQTDKKEQKEVSVENIKKRRPKQDRYLAIEKTRQMNARLADWDDDDPSVVAPPPNPSKYAKLVVLKHMFTLEELEEDAGALIEIKADIRDEASKYGEVTNTVLYDLEPQGVVTVRFKEAESAALCAEAFNGRWFDKRKVIAYVPQHREDYAKSKGSGQDGLQDIDEDEPDDDDDEKERVAGSAVEGHRTLEAEKEKDPAAEAQNVQDGGLKTNAYEQVDNIYAHRIDDTGAEQYLIKWKHEILSDAVLSWHNLDDLVSVADLLQTYINNFVLSLKSGYGNGSLRLPSAEVTSLKRKSPHDESPSTRASSLDTSTSTSSIRPPRKLEVWNGVLLKKSGDIYPHALASGVQRIDATTVPTPEMLSAAKAHLADGVKQGRKFVRRQFLQQLASIPGPPVTFVNEVNKETPSLSFTYIQDYVLGEGVSRDDADAVKMGCKKCRPDMGGNRGCEYTTKCDCLEFAAPDESRCKDDEQKEQFAAWISGEADSEGLPKRFPYKKDHVNNLFVLDTFYLESRNAIYECNELCRCGSGCKNRLVQKGRRVPLEIFKTRGRGFGLRCPIDLKRGQYIDRYLGELITDGEADAREESGDFNKASYMFWLDKFAGDEDDPAELHKSDCFVADGEKMGGPTRFINHSCDPNCRLFTVSYNRFDRRIYDLAFFALENIPAGTELTFDYMDPEEGEAGQAANEDMDGGGVAVDCLCGAKNCRGKLWM</sequence>
<reference evidence="20" key="2">
    <citation type="submission" date="2021-08" db="EMBL/GenBank/DDBJ databases">
        <authorList>
            <person name="Gostincar C."/>
            <person name="Sun X."/>
            <person name="Song Z."/>
            <person name="Gunde-Cimerman N."/>
        </authorList>
    </citation>
    <scope>NUCLEOTIDE SEQUENCE</scope>
    <source>
        <strain evidence="20">EXF-9911</strain>
    </source>
</reference>
<feature type="domain" description="Post-SET" evidence="19">
    <location>
        <begin position="909"/>
        <end position="925"/>
    </location>
</feature>
<dbReference type="InterPro" id="IPR046341">
    <property type="entry name" value="SET_dom_sf"/>
</dbReference>
<keyword evidence="4" id="KW-0158">Chromosome</keyword>
<keyword evidence="10 14" id="KW-0694">RNA-binding</keyword>
<dbReference type="GO" id="GO:0000398">
    <property type="term" value="P:mRNA splicing, via spliceosome"/>
    <property type="evidence" value="ECO:0007669"/>
    <property type="project" value="InterPro"/>
</dbReference>
<dbReference type="PROSITE" id="PS50868">
    <property type="entry name" value="POST_SET"/>
    <property type="match status" value="1"/>
</dbReference>
<feature type="compositionally biased region" description="Low complexity" evidence="15">
    <location>
        <begin position="518"/>
        <end position="532"/>
    </location>
</feature>
<evidence type="ECO:0000256" key="9">
    <source>
        <dbReference type="ARBA" id="ARBA00022737"/>
    </source>
</evidence>
<evidence type="ECO:0000313" key="20">
    <source>
        <dbReference type="EMBL" id="KAG9677972.1"/>
    </source>
</evidence>
<feature type="compositionally biased region" description="Basic and acidic residues" evidence="15">
    <location>
        <begin position="399"/>
        <end position="413"/>
    </location>
</feature>
<dbReference type="CDD" id="cd12285">
    <property type="entry name" value="RRM3_RBM39_like"/>
    <property type="match status" value="1"/>
</dbReference>
<dbReference type="InterPro" id="IPR012677">
    <property type="entry name" value="Nucleotide-bd_a/b_plait_sf"/>
</dbReference>
<dbReference type="SUPFAM" id="SSF54928">
    <property type="entry name" value="RNA-binding domain, RBD"/>
    <property type="match status" value="2"/>
</dbReference>
<dbReference type="InterPro" id="IPR007728">
    <property type="entry name" value="Pre-SET_dom"/>
</dbReference>
<dbReference type="EMBL" id="JAHFXF010001045">
    <property type="protein sequence ID" value="KAG9677972.1"/>
    <property type="molecule type" value="Genomic_DNA"/>
</dbReference>
<keyword evidence="11" id="KW-0508">mRNA splicing</keyword>
<gene>
    <name evidence="20" type="ORF">KCU76_g15648</name>
</gene>
<comment type="similarity">
    <text evidence="2">Belongs to the HTATSF1 family.</text>
</comment>
<evidence type="ECO:0000256" key="14">
    <source>
        <dbReference type="PROSITE-ProRule" id="PRU00176"/>
    </source>
</evidence>
<dbReference type="Gene3D" id="3.30.70.330">
    <property type="match status" value="2"/>
</dbReference>
<evidence type="ECO:0000259" key="17">
    <source>
        <dbReference type="PROSITE" id="PS50280"/>
    </source>
</evidence>
<feature type="domain" description="Pre-SET" evidence="18">
    <location>
        <begin position="645"/>
        <end position="752"/>
    </location>
</feature>
<dbReference type="InterPro" id="IPR001214">
    <property type="entry name" value="SET_dom"/>
</dbReference>
<dbReference type="GO" id="GO:0005686">
    <property type="term" value="C:U2 snRNP"/>
    <property type="evidence" value="ECO:0007669"/>
    <property type="project" value="TreeGrafter"/>
</dbReference>
<dbReference type="Pfam" id="PF00076">
    <property type="entry name" value="RRM_1"/>
    <property type="match status" value="1"/>
</dbReference>
<dbReference type="SUPFAM" id="SSF82199">
    <property type="entry name" value="SET domain"/>
    <property type="match status" value="1"/>
</dbReference>
<feature type="domain" description="RRM" evidence="16">
    <location>
        <begin position="119"/>
        <end position="207"/>
    </location>
</feature>
<protein>
    <submittedName>
        <fullName evidence="20">SET domain-containing protein</fullName>
    </submittedName>
</protein>
<dbReference type="FunFam" id="3.30.70.330:FF:000105">
    <property type="entry name" value="HIV Tat-specific factor 1 homolog"/>
    <property type="match status" value="1"/>
</dbReference>
<dbReference type="InterPro" id="IPR016197">
    <property type="entry name" value="Chromo-like_dom_sf"/>
</dbReference>
<dbReference type="GO" id="GO:0032259">
    <property type="term" value="P:methylation"/>
    <property type="evidence" value="ECO:0007669"/>
    <property type="project" value="UniProtKB-KW"/>
</dbReference>
<dbReference type="OrthoDB" id="308383at2759"/>
<dbReference type="CDD" id="cd12281">
    <property type="entry name" value="RRM1_TatSF1_like"/>
    <property type="match status" value="1"/>
</dbReference>
<feature type="compositionally biased region" description="Acidic residues" evidence="15">
    <location>
        <begin position="376"/>
        <end position="389"/>
    </location>
</feature>
<dbReference type="SMART" id="SM00317">
    <property type="entry name" value="SET"/>
    <property type="match status" value="1"/>
</dbReference>
<evidence type="ECO:0000256" key="8">
    <source>
        <dbReference type="ARBA" id="ARBA00022691"/>
    </source>
</evidence>
<comment type="function">
    <text evidence="12">Catalytic component of the COMPASS (Set1C) complex that specifically mono-, di- and trimethylates histone H3 to form H3K4me1/2/3. Binds RNAs which might negatively affect its histone methyltransferase activity. COMPASS recognizes ubiquitinated H2B on one face of the nucleosome which stimulates the methylation of H3 on the opposing face.</text>
</comment>
<dbReference type="InterPro" id="IPR034392">
    <property type="entry name" value="TatSF1-like_RRM1"/>
</dbReference>
<dbReference type="InterPro" id="IPR035979">
    <property type="entry name" value="RBD_domain_sf"/>
</dbReference>
<keyword evidence="8" id="KW-0949">S-adenosyl-L-methionine</keyword>
<dbReference type="SUPFAM" id="SSF54160">
    <property type="entry name" value="Chromo domain-like"/>
    <property type="match status" value="1"/>
</dbReference>
<keyword evidence="9" id="KW-0677">Repeat</keyword>
<dbReference type="InterPro" id="IPR003616">
    <property type="entry name" value="Post-SET_dom"/>
</dbReference>
<dbReference type="PROSITE" id="PS50102">
    <property type="entry name" value="RRM"/>
    <property type="match status" value="1"/>
</dbReference>
<evidence type="ECO:0000256" key="15">
    <source>
        <dbReference type="SAM" id="MobiDB-lite"/>
    </source>
</evidence>
<dbReference type="PANTHER" id="PTHR15608:SF0">
    <property type="entry name" value="HIV TAT-SPECIFIC FACTOR 1"/>
    <property type="match status" value="1"/>
</dbReference>
<feature type="region of interest" description="Disordered" evidence="15">
    <location>
        <begin position="364"/>
        <end position="425"/>
    </location>
</feature>
<evidence type="ECO:0000256" key="3">
    <source>
        <dbReference type="ARBA" id="ARBA00011353"/>
    </source>
</evidence>
<evidence type="ECO:0000259" key="16">
    <source>
        <dbReference type="PROSITE" id="PS50102"/>
    </source>
</evidence>
<evidence type="ECO:0000256" key="12">
    <source>
        <dbReference type="ARBA" id="ARBA00044492"/>
    </source>
</evidence>
<comment type="subunit">
    <text evidence="13">Component of the Set1C/COMPASS complex.</text>
</comment>
<comment type="subunit">
    <text evidence="3">Component of the NuA4 histone acetyltransferase complex.</text>
</comment>
<evidence type="ECO:0000256" key="2">
    <source>
        <dbReference type="ARBA" id="ARBA00007747"/>
    </source>
</evidence>
<evidence type="ECO:0000256" key="4">
    <source>
        <dbReference type="ARBA" id="ARBA00022454"/>
    </source>
</evidence>
<dbReference type="Pfam" id="PF05033">
    <property type="entry name" value="Pre-SET"/>
    <property type="match status" value="1"/>
</dbReference>
<accession>A0A9P8J1B9</accession>
<dbReference type="Pfam" id="PF00856">
    <property type="entry name" value="SET"/>
    <property type="match status" value="1"/>
</dbReference>
<evidence type="ECO:0000256" key="5">
    <source>
        <dbReference type="ARBA" id="ARBA00022603"/>
    </source>
</evidence>
<feature type="domain" description="SET" evidence="17">
    <location>
        <begin position="755"/>
        <end position="889"/>
    </location>
</feature>
<dbReference type="SMART" id="SM00508">
    <property type="entry name" value="PostSET"/>
    <property type="match status" value="1"/>
</dbReference>
<evidence type="ECO:0000256" key="13">
    <source>
        <dbReference type="ARBA" id="ARBA00044515"/>
    </source>
</evidence>
<dbReference type="InterPro" id="IPR000504">
    <property type="entry name" value="RRM_dom"/>
</dbReference>
<evidence type="ECO:0000256" key="6">
    <source>
        <dbReference type="ARBA" id="ARBA00022664"/>
    </source>
</evidence>
<proteinExistence type="inferred from homology"/>
<dbReference type="GO" id="GO:0005684">
    <property type="term" value="C:U2-type spliceosomal complex"/>
    <property type="evidence" value="ECO:0007669"/>
    <property type="project" value="TreeGrafter"/>
</dbReference>
<feature type="compositionally biased region" description="Basic and acidic residues" evidence="15">
    <location>
        <begin position="212"/>
        <end position="229"/>
    </location>
</feature>
<dbReference type="Proteomes" id="UP000779574">
    <property type="component" value="Unassembled WGS sequence"/>
</dbReference>
<keyword evidence="5" id="KW-0489">Methyltransferase</keyword>
<comment type="caution">
    <text evidence="20">The sequence shown here is derived from an EMBL/GenBank/DDBJ whole genome shotgun (WGS) entry which is preliminary data.</text>
</comment>
<evidence type="ECO:0000256" key="1">
    <source>
        <dbReference type="ARBA" id="ARBA00004286"/>
    </source>
</evidence>
<feature type="region of interest" description="Disordered" evidence="15">
    <location>
        <begin position="503"/>
        <end position="533"/>
    </location>
</feature>
<feature type="region of interest" description="Disordered" evidence="15">
    <location>
        <begin position="207"/>
        <end position="229"/>
    </location>
</feature>
<dbReference type="PROSITE" id="PS50867">
    <property type="entry name" value="PRE_SET"/>
    <property type="match status" value="1"/>
</dbReference>
<dbReference type="PROSITE" id="PS50280">
    <property type="entry name" value="SET"/>
    <property type="match status" value="1"/>
</dbReference>
<dbReference type="InterPro" id="IPR034393">
    <property type="entry name" value="TatSF1-like"/>
</dbReference>
<keyword evidence="6" id="KW-0507">mRNA processing</keyword>
<dbReference type="GO" id="GO:0008270">
    <property type="term" value="F:zinc ion binding"/>
    <property type="evidence" value="ECO:0007669"/>
    <property type="project" value="InterPro"/>
</dbReference>
<dbReference type="AlphaFoldDB" id="A0A9P8J1B9"/>
<dbReference type="GO" id="GO:0003723">
    <property type="term" value="F:RNA binding"/>
    <property type="evidence" value="ECO:0007669"/>
    <property type="project" value="UniProtKB-UniRule"/>
</dbReference>
<reference evidence="20" key="1">
    <citation type="journal article" date="2021" name="J Fungi (Basel)">
        <title>Virulence traits and population genomics of the black yeast Aureobasidium melanogenum.</title>
        <authorList>
            <person name="Cernosa A."/>
            <person name="Sun X."/>
            <person name="Gostincar C."/>
            <person name="Fang C."/>
            <person name="Gunde-Cimerman N."/>
            <person name="Song Z."/>
        </authorList>
    </citation>
    <scope>NUCLEOTIDE SEQUENCE</scope>
    <source>
        <strain evidence="20">EXF-9911</strain>
    </source>
</reference>
<feature type="non-terminal residue" evidence="20">
    <location>
        <position position="926"/>
    </location>
</feature>
<dbReference type="Gene3D" id="2.170.270.10">
    <property type="entry name" value="SET domain"/>
    <property type="match status" value="1"/>
</dbReference>
<keyword evidence="7" id="KW-0808">Transferase</keyword>
<evidence type="ECO:0000259" key="19">
    <source>
        <dbReference type="PROSITE" id="PS50868"/>
    </source>
</evidence>
<evidence type="ECO:0000259" key="18">
    <source>
        <dbReference type="PROSITE" id="PS50867"/>
    </source>
</evidence>
<comment type="subcellular location">
    <subcellularLocation>
        <location evidence="1">Chromosome</location>
    </subcellularLocation>
</comment>
<dbReference type="SMART" id="SM00360">
    <property type="entry name" value="RRM"/>
    <property type="match status" value="2"/>
</dbReference>
<evidence type="ECO:0000256" key="7">
    <source>
        <dbReference type="ARBA" id="ARBA00022679"/>
    </source>
</evidence>
<name>A0A9P8J1B9_AURME</name>
<dbReference type="SMART" id="SM00468">
    <property type="entry name" value="PreSET"/>
    <property type="match status" value="1"/>
</dbReference>
<organism evidence="20 21">
    <name type="scientific">Aureobasidium melanogenum</name>
    <name type="common">Aureobasidium pullulans var. melanogenum</name>
    <dbReference type="NCBI Taxonomy" id="46634"/>
    <lineage>
        <taxon>Eukaryota</taxon>
        <taxon>Fungi</taxon>
        <taxon>Dikarya</taxon>
        <taxon>Ascomycota</taxon>
        <taxon>Pezizomycotina</taxon>
        <taxon>Dothideomycetes</taxon>
        <taxon>Dothideomycetidae</taxon>
        <taxon>Dothideales</taxon>
        <taxon>Saccotheciaceae</taxon>
        <taxon>Aureobasidium</taxon>
    </lineage>
</organism>
<dbReference type="PANTHER" id="PTHR15608">
    <property type="entry name" value="SPLICING FACTOR U2AF-ASSOCIATED PROTEIN 2"/>
    <property type="match status" value="1"/>
</dbReference>
<evidence type="ECO:0000256" key="11">
    <source>
        <dbReference type="ARBA" id="ARBA00023187"/>
    </source>
</evidence>
<dbReference type="GO" id="GO:0042054">
    <property type="term" value="F:histone methyltransferase activity"/>
    <property type="evidence" value="ECO:0007669"/>
    <property type="project" value="InterPro"/>
</dbReference>
<evidence type="ECO:0000256" key="10">
    <source>
        <dbReference type="ARBA" id="ARBA00022884"/>
    </source>
</evidence>